<dbReference type="PROSITE" id="PS50850">
    <property type="entry name" value="MFS"/>
    <property type="match status" value="1"/>
</dbReference>
<reference evidence="8" key="1">
    <citation type="submission" date="2022-11" db="UniProtKB">
        <authorList>
            <consortium name="WormBaseParasite"/>
        </authorList>
    </citation>
    <scope>IDENTIFICATION</scope>
</reference>
<feature type="transmembrane region" description="Helical" evidence="5">
    <location>
        <begin position="170"/>
        <end position="188"/>
    </location>
</feature>
<dbReference type="Proteomes" id="UP000887566">
    <property type="component" value="Unplaced"/>
</dbReference>
<feature type="domain" description="Major facilitator superfamily (MFS) profile" evidence="6">
    <location>
        <begin position="104"/>
        <end position="515"/>
    </location>
</feature>
<proteinExistence type="predicted"/>
<feature type="transmembrane region" description="Helical" evidence="5">
    <location>
        <begin position="400"/>
        <end position="417"/>
    </location>
</feature>
<keyword evidence="3 5" id="KW-1133">Transmembrane helix</keyword>
<evidence type="ECO:0000313" key="8">
    <source>
        <dbReference type="WBParaSite" id="PSAMB.scaffold295size58621.g4453.t1"/>
    </source>
</evidence>
<dbReference type="SUPFAM" id="SSF103473">
    <property type="entry name" value="MFS general substrate transporter"/>
    <property type="match status" value="1"/>
</dbReference>
<dbReference type="WBParaSite" id="PSAMB.scaffold295size58621.g4453.t1">
    <property type="protein sequence ID" value="PSAMB.scaffold295size58621.g4453.t1"/>
    <property type="gene ID" value="PSAMB.scaffold295size58621.g4453"/>
</dbReference>
<evidence type="ECO:0000256" key="2">
    <source>
        <dbReference type="ARBA" id="ARBA00022692"/>
    </source>
</evidence>
<dbReference type="InterPro" id="IPR005829">
    <property type="entry name" value="Sugar_transporter_CS"/>
</dbReference>
<accession>A0A914W1F4</accession>
<evidence type="ECO:0000256" key="4">
    <source>
        <dbReference type="ARBA" id="ARBA00023136"/>
    </source>
</evidence>
<dbReference type="PROSITE" id="PS00216">
    <property type="entry name" value="SUGAR_TRANSPORT_1"/>
    <property type="match status" value="1"/>
</dbReference>
<feature type="transmembrane region" description="Helical" evidence="5">
    <location>
        <begin position="142"/>
        <end position="158"/>
    </location>
</feature>
<feature type="transmembrane region" description="Helical" evidence="5">
    <location>
        <begin position="487"/>
        <end position="510"/>
    </location>
</feature>
<evidence type="ECO:0000313" key="7">
    <source>
        <dbReference type="Proteomes" id="UP000887566"/>
    </source>
</evidence>
<feature type="transmembrane region" description="Helical" evidence="5">
    <location>
        <begin position="16"/>
        <end position="41"/>
    </location>
</feature>
<evidence type="ECO:0000256" key="3">
    <source>
        <dbReference type="ARBA" id="ARBA00022989"/>
    </source>
</evidence>
<organism evidence="7 8">
    <name type="scientific">Plectus sambesii</name>
    <dbReference type="NCBI Taxonomy" id="2011161"/>
    <lineage>
        <taxon>Eukaryota</taxon>
        <taxon>Metazoa</taxon>
        <taxon>Ecdysozoa</taxon>
        <taxon>Nematoda</taxon>
        <taxon>Chromadorea</taxon>
        <taxon>Plectida</taxon>
        <taxon>Plectina</taxon>
        <taxon>Plectoidea</taxon>
        <taxon>Plectidae</taxon>
        <taxon>Plectus</taxon>
    </lineage>
</organism>
<dbReference type="GO" id="GO:0022857">
    <property type="term" value="F:transmembrane transporter activity"/>
    <property type="evidence" value="ECO:0007669"/>
    <property type="project" value="InterPro"/>
</dbReference>
<feature type="transmembrane region" description="Helical" evidence="5">
    <location>
        <begin position="336"/>
        <end position="358"/>
    </location>
</feature>
<feature type="transmembrane region" description="Helical" evidence="5">
    <location>
        <begin position="256"/>
        <end position="276"/>
    </location>
</feature>
<feature type="transmembrane region" description="Helical" evidence="5">
    <location>
        <begin position="429"/>
        <end position="450"/>
    </location>
</feature>
<dbReference type="Gene3D" id="1.20.1250.20">
    <property type="entry name" value="MFS general substrate transporter like domains"/>
    <property type="match status" value="1"/>
</dbReference>
<dbReference type="PANTHER" id="PTHR24064">
    <property type="entry name" value="SOLUTE CARRIER FAMILY 22 MEMBER"/>
    <property type="match status" value="1"/>
</dbReference>
<dbReference type="InterPro" id="IPR020846">
    <property type="entry name" value="MFS_dom"/>
</dbReference>
<feature type="transmembrane region" description="Helical" evidence="5">
    <location>
        <begin position="230"/>
        <end position="250"/>
    </location>
</feature>
<dbReference type="Pfam" id="PF00083">
    <property type="entry name" value="Sugar_tr"/>
    <property type="match status" value="1"/>
</dbReference>
<protein>
    <submittedName>
        <fullName evidence="8">Major facilitator superfamily (MFS) profile domain-containing protein</fullName>
    </submittedName>
</protein>
<evidence type="ECO:0000256" key="5">
    <source>
        <dbReference type="SAM" id="Phobius"/>
    </source>
</evidence>
<evidence type="ECO:0000256" key="1">
    <source>
        <dbReference type="ARBA" id="ARBA00004141"/>
    </source>
</evidence>
<feature type="transmembrane region" description="Helical" evidence="5">
    <location>
        <begin position="194"/>
        <end position="218"/>
    </location>
</feature>
<name>A0A914W1F4_9BILA</name>
<evidence type="ECO:0000259" key="6">
    <source>
        <dbReference type="PROSITE" id="PS50850"/>
    </source>
</evidence>
<feature type="transmembrane region" description="Helical" evidence="5">
    <location>
        <begin position="370"/>
        <end position="388"/>
    </location>
</feature>
<dbReference type="GO" id="GO:0016020">
    <property type="term" value="C:membrane"/>
    <property type="evidence" value="ECO:0007669"/>
    <property type="project" value="UniProtKB-SubCell"/>
</dbReference>
<dbReference type="InterPro" id="IPR036259">
    <property type="entry name" value="MFS_trans_sf"/>
</dbReference>
<keyword evidence="7" id="KW-1185">Reference proteome</keyword>
<sequence>MELILQKLGNFGRYQAFLYGLVFLPGFMAGLLALTFSWTGYIPNVRCRMPFEGSDTNYSWVFDANLTRYYYPKSDDYEDEGDKALCKYYPTNGSCSGSSGDCGVLQTAVKCDHGYVYDTSLFKSSLIMTYDMVCEDAYKREFVRVAFMLGVFLGAAVLGPISDRYGRRPLFIGNAVVGIVFLNIEFLINDKNYYLFLLSTLISGFIQNGGFLLAYIVFMEVVGGFPKTLCGIWYQAFYTTGMFYAALVAYFVREWWLIQILYGVPPLFYLAYYWLFPESIRWALSKNRTDLAQKLINRAGKWNKVDIPEKLIVEAAEATAGQPQSNMLSLFTNGWYLARTTSIVTFTWLAVSMGYYGLTFNTSDLPGDVFASYMLSAAAELPGYLICVPMMQKLGRRTTHVVLIGVGGVSCILSGLIGNKTQMAVNIRLVLALVGKMCMAAAYALIYNYSVEIYPTVVRSSGTSLGSMSARIGSMAAPLIHNLADYVLSWLPIVIYGSVAVVAAFLGFFLPETMGRDYPETIEDAIHFEDKAYWEAKKRAKEQDLQPISKL</sequence>
<keyword evidence="2 5" id="KW-0812">Transmembrane</keyword>
<comment type="subcellular location">
    <subcellularLocation>
        <location evidence="1">Membrane</location>
        <topology evidence="1">Multi-pass membrane protein</topology>
    </subcellularLocation>
</comment>
<keyword evidence="4 5" id="KW-0472">Membrane</keyword>
<dbReference type="InterPro" id="IPR005828">
    <property type="entry name" value="MFS_sugar_transport-like"/>
</dbReference>
<dbReference type="AlphaFoldDB" id="A0A914W1F4"/>
<dbReference type="CDD" id="cd17317">
    <property type="entry name" value="MFS_SLC22"/>
    <property type="match status" value="1"/>
</dbReference>